<keyword evidence="3" id="KW-1185">Reference proteome</keyword>
<evidence type="ECO:0000313" key="2">
    <source>
        <dbReference type="EMBL" id="MBS0126281.1"/>
    </source>
</evidence>
<accession>A0A8J7WJB6</accession>
<sequence length="70" mass="7795">NLPQLQHDVLGFVALASHLLVLLKIGIRLSQFVDHFSGGTPMAPSKYKKAPPIGRQGYLILRVLKNSFKR</sequence>
<dbReference type="Proteomes" id="UP000681356">
    <property type="component" value="Unassembled WGS sequence"/>
</dbReference>
<feature type="non-terminal residue" evidence="2">
    <location>
        <position position="1"/>
    </location>
</feature>
<reference evidence="2" key="1">
    <citation type="submission" date="2021-04" db="EMBL/GenBank/DDBJ databases">
        <authorList>
            <person name="Yoon J."/>
        </authorList>
    </citation>
    <scope>NUCLEOTIDE SEQUENCE</scope>
    <source>
        <strain evidence="2">KMU-90</strain>
    </source>
</reference>
<comment type="caution">
    <text evidence="2">The sequence shown here is derived from an EMBL/GenBank/DDBJ whole genome shotgun (WGS) entry which is preliminary data.</text>
</comment>
<protein>
    <submittedName>
        <fullName evidence="2">Uncharacterized protein</fullName>
    </submittedName>
</protein>
<dbReference type="RefSeq" id="WP_212538250.1">
    <property type="nucleotide sequence ID" value="NZ_JAGTUU010000009.1"/>
</dbReference>
<gene>
    <name evidence="2" type="ORF">KB874_19540</name>
</gene>
<keyword evidence="1" id="KW-0472">Membrane</keyword>
<dbReference type="EMBL" id="JAGTUU010000009">
    <property type="protein sequence ID" value="MBS0126281.1"/>
    <property type="molecule type" value="Genomic_DNA"/>
</dbReference>
<proteinExistence type="predicted"/>
<organism evidence="2 3">
    <name type="scientific">Thetidibacter halocola</name>
    <dbReference type="NCBI Taxonomy" id="2827239"/>
    <lineage>
        <taxon>Bacteria</taxon>
        <taxon>Pseudomonadati</taxon>
        <taxon>Pseudomonadota</taxon>
        <taxon>Alphaproteobacteria</taxon>
        <taxon>Rhodobacterales</taxon>
        <taxon>Roseobacteraceae</taxon>
        <taxon>Thetidibacter</taxon>
    </lineage>
</organism>
<feature type="transmembrane region" description="Helical" evidence="1">
    <location>
        <begin position="6"/>
        <end position="27"/>
    </location>
</feature>
<evidence type="ECO:0000313" key="3">
    <source>
        <dbReference type="Proteomes" id="UP000681356"/>
    </source>
</evidence>
<keyword evidence="1" id="KW-0812">Transmembrane</keyword>
<evidence type="ECO:0000256" key="1">
    <source>
        <dbReference type="SAM" id="Phobius"/>
    </source>
</evidence>
<name>A0A8J7WJB6_9RHOB</name>
<dbReference type="AlphaFoldDB" id="A0A8J7WJB6"/>
<keyword evidence="1" id="KW-1133">Transmembrane helix</keyword>